<dbReference type="PANTHER" id="PTHR42756">
    <property type="entry name" value="TRANSCRIPTIONAL REGULATOR, MARR"/>
    <property type="match status" value="1"/>
</dbReference>
<dbReference type="InterPro" id="IPR036390">
    <property type="entry name" value="WH_DNA-bd_sf"/>
</dbReference>
<name>A0A921LSV3_9ACTN</name>
<reference evidence="5" key="2">
    <citation type="submission" date="2021-09" db="EMBL/GenBank/DDBJ databases">
        <authorList>
            <person name="Gilroy R."/>
        </authorList>
    </citation>
    <scope>NUCLEOTIDE SEQUENCE</scope>
    <source>
        <strain evidence="5">ChiHjej13B12-9602</strain>
    </source>
</reference>
<protein>
    <submittedName>
        <fullName evidence="5">MarR family transcriptional regulator</fullName>
    </submittedName>
</protein>
<evidence type="ECO:0000256" key="1">
    <source>
        <dbReference type="ARBA" id="ARBA00023015"/>
    </source>
</evidence>
<sequence length="171" mass="18753">MDRSGQDGAAPEGRADGQPDLFELRILLHRISHVQRQIMRPYMASVGLGTGQPRLLSYLERHGSCSQRELAAYYDLDPAGVSRMLDALAKRGFVEIAPAVNDRRSKIVSLTTEGARVAHAWEAACREEAAAMLDGFTPEEVAAFADYLARARANLRSYGEALAGKEVERHA</sequence>
<dbReference type="InterPro" id="IPR000835">
    <property type="entry name" value="HTH_MarR-typ"/>
</dbReference>
<comment type="caution">
    <text evidence="5">The sequence shown here is derived from an EMBL/GenBank/DDBJ whole genome shotgun (WGS) entry which is preliminary data.</text>
</comment>
<dbReference type="Gene3D" id="1.10.10.10">
    <property type="entry name" value="Winged helix-like DNA-binding domain superfamily/Winged helix DNA-binding domain"/>
    <property type="match status" value="1"/>
</dbReference>
<dbReference type="PROSITE" id="PS50995">
    <property type="entry name" value="HTH_MARR_2"/>
    <property type="match status" value="1"/>
</dbReference>
<dbReference type="SUPFAM" id="SSF46785">
    <property type="entry name" value="Winged helix' DNA-binding domain"/>
    <property type="match status" value="1"/>
</dbReference>
<dbReference type="Pfam" id="PF12802">
    <property type="entry name" value="MarR_2"/>
    <property type="match status" value="1"/>
</dbReference>
<evidence type="ECO:0000256" key="2">
    <source>
        <dbReference type="ARBA" id="ARBA00023125"/>
    </source>
</evidence>
<proteinExistence type="predicted"/>
<dbReference type="InterPro" id="IPR036388">
    <property type="entry name" value="WH-like_DNA-bd_sf"/>
</dbReference>
<dbReference type="AlphaFoldDB" id="A0A921LSV3"/>
<dbReference type="Proteomes" id="UP000753256">
    <property type="component" value="Unassembled WGS sequence"/>
</dbReference>
<keyword evidence="2" id="KW-0238">DNA-binding</keyword>
<evidence type="ECO:0000256" key="3">
    <source>
        <dbReference type="ARBA" id="ARBA00023163"/>
    </source>
</evidence>
<evidence type="ECO:0000259" key="4">
    <source>
        <dbReference type="PROSITE" id="PS50995"/>
    </source>
</evidence>
<gene>
    <name evidence="5" type="ORF">K8V70_01965</name>
</gene>
<dbReference type="GO" id="GO:0003677">
    <property type="term" value="F:DNA binding"/>
    <property type="evidence" value="ECO:0007669"/>
    <property type="project" value="UniProtKB-KW"/>
</dbReference>
<evidence type="ECO:0000313" key="5">
    <source>
        <dbReference type="EMBL" id="HJG36617.1"/>
    </source>
</evidence>
<keyword evidence="3" id="KW-0804">Transcription</keyword>
<evidence type="ECO:0000313" key="6">
    <source>
        <dbReference type="Proteomes" id="UP000753256"/>
    </source>
</evidence>
<reference evidence="5" key="1">
    <citation type="journal article" date="2021" name="PeerJ">
        <title>Extensive microbial diversity within the chicken gut microbiome revealed by metagenomics and culture.</title>
        <authorList>
            <person name="Gilroy R."/>
            <person name="Ravi A."/>
            <person name="Getino M."/>
            <person name="Pursley I."/>
            <person name="Horton D.L."/>
            <person name="Alikhan N.F."/>
            <person name="Baker D."/>
            <person name="Gharbi K."/>
            <person name="Hall N."/>
            <person name="Watson M."/>
            <person name="Adriaenssens E.M."/>
            <person name="Foster-Nyarko E."/>
            <person name="Jarju S."/>
            <person name="Secka A."/>
            <person name="Antonio M."/>
            <person name="Oren A."/>
            <person name="Chaudhuri R.R."/>
            <person name="La Ragione R."/>
            <person name="Hildebrand F."/>
            <person name="Pallen M.J."/>
        </authorList>
    </citation>
    <scope>NUCLEOTIDE SEQUENCE</scope>
    <source>
        <strain evidence="5">ChiHjej13B12-9602</strain>
    </source>
</reference>
<keyword evidence="1" id="KW-0805">Transcription regulation</keyword>
<feature type="domain" description="HTH marR-type" evidence="4">
    <location>
        <begin position="21"/>
        <end position="153"/>
    </location>
</feature>
<organism evidence="5 6">
    <name type="scientific">Enorma phocaeensis</name>
    <dbReference type="NCBI Taxonomy" id="1871019"/>
    <lineage>
        <taxon>Bacteria</taxon>
        <taxon>Bacillati</taxon>
        <taxon>Actinomycetota</taxon>
        <taxon>Coriobacteriia</taxon>
        <taxon>Coriobacteriales</taxon>
        <taxon>Coriobacteriaceae</taxon>
        <taxon>Enorma</taxon>
    </lineage>
</organism>
<accession>A0A921LSV3</accession>
<dbReference type="EMBL" id="DYUZ01000008">
    <property type="protein sequence ID" value="HJG36617.1"/>
    <property type="molecule type" value="Genomic_DNA"/>
</dbReference>
<dbReference type="RefSeq" id="WP_273188882.1">
    <property type="nucleotide sequence ID" value="NZ_DYUZ01000008.1"/>
</dbReference>
<dbReference type="GO" id="GO:0003700">
    <property type="term" value="F:DNA-binding transcription factor activity"/>
    <property type="evidence" value="ECO:0007669"/>
    <property type="project" value="InterPro"/>
</dbReference>
<dbReference type="SMART" id="SM00347">
    <property type="entry name" value="HTH_MARR"/>
    <property type="match status" value="1"/>
</dbReference>
<dbReference type="PANTHER" id="PTHR42756:SF1">
    <property type="entry name" value="TRANSCRIPTIONAL REPRESSOR OF EMRAB OPERON"/>
    <property type="match status" value="1"/>
</dbReference>
<dbReference type="PRINTS" id="PR00598">
    <property type="entry name" value="HTHMARR"/>
</dbReference>